<dbReference type="EMBL" id="MU620894">
    <property type="protein sequence ID" value="KAI8584024.1"/>
    <property type="molecule type" value="Genomic_DNA"/>
</dbReference>
<evidence type="ECO:0000256" key="1">
    <source>
        <dbReference type="SAM" id="MobiDB-lite"/>
    </source>
</evidence>
<evidence type="ECO:0008006" key="4">
    <source>
        <dbReference type="Google" id="ProtNLM"/>
    </source>
</evidence>
<gene>
    <name evidence="2" type="ORF">K450DRAFT_268019</name>
</gene>
<organism evidence="2 3">
    <name type="scientific">Umbelopsis ramanniana AG</name>
    <dbReference type="NCBI Taxonomy" id="1314678"/>
    <lineage>
        <taxon>Eukaryota</taxon>
        <taxon>Fungi</taxon>
        <taxon>Fungi incertae sedis</taxon>
        <taxon>Mucoromycota</taxon>
        <taxon>Mucoromycotina</taxon>
        <taxon>Umbelopsidomycetes</taxon>
        <taxon>Umbelopsidales</taxon>
        <taxon>Umbelopsidaceae</taxon>
        <taxon>Umbelopsis</taxon>
    </lineage>
</organism>
<evidence type="ECO:0000313" key="3">
    <source>
        <dbReference type="Proteomes" id="UP001206595"/>
    </source>
</evidence>
<dbReference type="GO" id="GO:0005768">
    <property type="term" value="C:endosome"/>
    <property type="evidence" value="ECO:0007669"/>
    <property type="project" value="TreeGrafter"/>
</dbReference>
<dbReference type="GeneID" id="75918202"/>
<keyword evidence="3" id="KW-1185">Reference proteome</keyword>
<feature type="compositionally biased region" description="Basic and acidic residues" evidence="1">
    <location>
        <begin position="103"/>
        <end position="122"/>
    </location>
</feature>
<comment type="caution">
    <text evidence="2">The sequence shown here is derived from an EMBL/GenBank/DDBJ whole genome shotgun (WGS) entry which is preliminary data.</text>
</comment>
<reference evidence="2" key="2">
    <citation type="journal article" date="2022" name="Proc. Natl. Acad. Sci. U.S.A.">
        <title>Diploid-dominant life cycles characterize the early evolution of Fungi.</title>
        <authorList>
            <person name="Amses K.R."/>
            <person name="Simmons D.R."/>
            <person name="Longcore J.E."/>
            <person name="Mondo S.J."/>
            <person name="Seto K."/>
            <person name="Jeronimo G.H."/>
            <person name="Bonds A.E."/>
            <person name="Quandt C.A."/>
            <person name="Davis W.J."/>
            <person name="Chang Y."/>
            <person name="Federici B.A."/>
            <person name="Kuo A."/>
            <person name="LaButti K."/>
            <person name="Pangilinan J."/>
            <person name="Andreopoulos W."/>
            <person name="Tritt A."/>
            <person name="Riley R."/>
            <person name="Hundley H."/>
            <person name="Johnson J."/>
            <person name="Lipzen A."/>
            <person name="Barry K."/>
            <person name="Lang B.F."/>
            <person name="Cuomo C.A."/>
            <person name="Buchler N.E."/>
            <person name="Grigoriev I.V."/>
            <person name="Spatafora J.W."/>
            <person name="Stajich J.E."/>
            <person name="James T.Y."/>
        </authorList>
    </citation>
    <scope>NUCLEOTIDE SEQUENCE</scope>
    <source>
        <strain evidence="2">AG</strain>
    </source>
</reference>
<dbReference type="GO" id="GO:0007034">
    <property type="term" value="P:vacuolar transport"/>
    <property type="evidence" value="ECO:0007669"/>
    <property type="project" value="TreeGrafter"/>
</dbReference>
<dbReference type="InterPro" id="IPR013640">
    <property type="entry name" value="Vfa1"/>
</dbReference>
<accession>A0AAD5HIG0</accession>
<protein>
    <recommendedName>
        <fullName evidence="4">VPS4-associated protein 1</fullName>
    </recommendedName>
</protein>
<feature type="region of interest" description="Disordered" evidence="1">
    <location>
        <begin position="55"/>
        <end position="146"/>
    </location>
</feature>
<dbReference type="Proteomes" id="UP001206595">
    <property type="component" value="Unassembled WGS sequence"/>
</dbReference>
<feature type="compositionally biased region" description="Pro residues" evidence="1">
    <location>
        <begin position="61"/>
        <end position="70"/>
    </location>
</feature>
<evidence type="ECO:0000313" key="2">
    <source>
        <dbReference type="EMBL" id="KAI8584024.1"/>
    </source>
</evidence>
<dbReference type="PANTHER" id="PTHR28218:SF1">
    <property type="entry name" value="VPS4-ASSOCIATED PROTEIN 1"/>
    <property type="match status" value="1"/>
</dbReference>
<dbReference type="Pfam" id="PF08432">
    <property type="entry name" value="Vfa1"/>
    <property type="match status" value="1"/>
</dbReference>
<name>A0AAD5HIG0_UMBRA</name>
<reference evidence="2" key="1">
    <citation type="submission" date="2021-06" db="EMBL/GenBank/DDBJ databases">
        <authorList>
            <consortium name="DOE Joint Genome Institute"/>
            <person name="Mondo S.J."/>
            <person name="Amses K.R."/>
            <person name="Simmons D.R."/>
            <person name="Longcore J.E."/>
            <person name="Seto K."/>
            <person name="Alves G.H."/>
            <person name="Bonds A.E."/>
            <person name="Quandt C.A."/>
            <person name="Davis W.J."/>
            <person name="Chang Y."/>
            <person name="Letcher P.M."/>
            <person name="Powell M.J."/>
            <person name="Kuo A."/>
            <person name="Labutti K."/>
            <person name="Pangilinan J."/>
            <person name="Andreopoulos W."/>
            <person name="Tritt A."/>
            <person name="Riley R."/>
            <person name="Hundley H."/>
            <person name="Johnson J."/>
            <person name="Lipzen A."/>
            <person name="Barry K."/>
            <person name="Berbee M.L."/>
            <person name="Buchler N.E."/>
            <person name="Grigoriev I.V."/>
            <person name="Spatafora J.W."/>
            <person name="Stajich J.E."/>
            <person name="James T.Y."/>
        </authorList>
    </citation>
    <scope>NUCLEOTIDE SEQUENCE</scope>
    <source>
        <strain evidence="2">AG</strain>
    </source>
</reference>
<dbReference type="AlphaFoldDB" id="A0AAD5HIG0"/>
<feature type="region of interest" description="Disordered" evidence="1">
    <location>
        <begin position="168"/>
        <end position="196"/>
    </location>
</feature>
<feature type="compositionally biased region" description="Pro residues" evidence="1">
    <location>
        <begin position="130"/>
        <end position="144"/>
    </location>
</feature>
<sequence length="196" mass="21525">MKNQYILRATASERPCFVCSKFSSVVLTSADNSNEDWFYVCKSHLNDANFCSRNGGASPRPASPASPKPPVAKNTDAKPESNSVSDLLSGIGTGIWNTWKGNTKSDDEQAKEKDKQNEDAKKTTSAQPDSPTPPPAASTPPLKPTPVTYILHRDFYYLREREVQKRKAKKDAAARLQSMQFPEVPKTIPGSLAKPN</sequence>
<dbReference type="RefSeq" id="XP_051449028.1">
    <property type="nucleotide sequence ID" value="XM_051592860.1"/>
</dbReference>
<dbReference type="PANTHER" id="PTHR28218">
    <property type="entry name" value="VPS4-ASSOCIATED PROTEIN 1"/>
    <property type="match status" value="1"/>
</dbReference>
<proteinExistence type="predicted"/>